<reference evidence="1 2" key="1">
    <citation type="submission" date="2024-11" db="EMBL/GenBank/DDBJ databases">
        <title>A near-complete genome assembly of Cinchona calisaya.</title>
        <authorList>
            <person name="Lian D.C."/>
            <person name="Zhao X.W."/>
            <person name="Wei L."/>
        </authorList>
    </citation>
    <scope>NUCLEOTIDE SEQUENCE [LARGE SCALE GENOMIC DNA]</scope>
    <source>
        <tissue evidence="1">Nenye</tissue>
    </source>
</reference>
<comment type="caution">
    <text evidence="1">The sequence shown here is derived from an EMBL/GenBank/DDBJ whole genome shotgun (WGS) entry which is preliminary data.</text>
</comment>
<evidence type="ECO:0000313" key="1">
    <source>
        <dbReference type="EMBL" id="KAL3514091.1"/>
    </source>
</evidence>
<gene>
    <name evidence="1" type="ORF">ACH5RR_026808</name>
</gene>
<evidence type="ECO:0008006" key="3">
    <source>
        <dbReference type="Google" id="ProtNLM"/>
    </source>
</evidence>
<proteinExistence type="predicted"/>
<organism evidence="1 2">
    <name type="scientific">Cinchona calisaya</name>
    <dbReference type="NCBI Taxonomy" id="153742"/>
    <lineage>
        <taxon>Eukaryota</taxon>
        <taxon>Viridiplantae</taxon>
        <taxon>Streptophyta</taxon>
        <taxon>Embryophyta</taxon>
        <taxon>Tracheophyta</taxon>
        <taxon>Spermatophyta</taxon>
        <taxon>Magnoliopsida</taxon>
        <taxon>eudicotyledons</taxon>
        <taxon>Gunneridae</taxon>
        <taxon>Pentapetalae</taxon>
        <taxon>asterids</taxon>
        <taxon>lamiids</taxon>
        <taxon>Gentianales</taxon>
        <taxon>Rubiaceae</taxon>
        <taxon>Cinchonoideae</taxon>
        <taxon>Cinchoneae</taxon>
        <taxon>Cinchona</taxon>
    </lineage>
</organism>
<protein>
    <recommendedName>
        <fullName evidence="3">DUF4283 domain-containing protein</fullName>
    </recommendedName>
</protein>
<dbReference type="AlphaFoldDB" id="A0ABD2Z5I4"/>
<dbReference type="Proteomes" id="UP001630127">
    <property type="component" value="Unassembled WGS sequence"/>
</dbReference>
<sequence length="95" mass="10546">MVEDSERLWSQLKITNMENMGYNLPKPVRGEVQEKGSRSLIGKVLSIKAVNIEALIGTMKAIWKPSKGLQGVVIGEKHVQIGYLGRSPKMIQESP</sequence>
<evidence type="ECO:0000313" key="2">
    <source>
        <dbReference type="Proteomes" id="UP001630127"/>
    </source>
</evidence>
<accession>A0ABD2Z5I4</accession>
<keyword evidence="2" id="KW-1185">Reference proteome</keyword>
<dbReference type="EMBL" id="JBJUIK010000011">
    <property type="protein sequence ID" value="KAL3514091.1"/>
    <property type="molecule type" value="Genomic_DNA"/>
</dbReference>
<name>A0ABD2Z5I4_9GENT</name>